<name>X1AKM0_9ZZZZ</name>
<sequence length="86" mass="8765">MEGTSPITGGQSPLANRVHPETAPVDPKTAGVAALLMQQALSQAVSKAKHTAKKLDSSAARVGTDFSPATSAPIATLSGVGTRRIW</sequence>
<proteinExistence type="predicted"/>
<gene>
    <name evidence="2" type="ORF">S01H4_21843</name>
</gene>
<comment type="caution">
    <text evidence="2">The sequence shown here is derived from an EMBL/GenBank/DDBJ whole genome shotgun (WGS) entry which is preliminary data.</text>
</comment>
<reference evidence="2" key="1">
    <citation type="journal article" date="2014" name="Front. Microbiol.">
        <title>High frequency of phylogenetically diverse reductive dehalogenase-homologous genes in deep subseafloor sedimentary metagenomes.</title>
        <authorList>
            <person name="Kawai M."/>
            <person name="Futagami T."/>
            <person name="Toyoda A."/>
            <person name="Takaki Y."/>
            <person name="Nishi S."/>
            <person name="Hori S."/>
            <person name="Arai W."/>
            <person name="Tsubouchi T."/>
            <person name="Morono Y."/>
            <person name="Uchiyama I."/>
            <person name="Ito T."/>
            <person name="Fujiyama A."/>
            <person name="Inagaki F."/>
            <person name="Takami H."/>
        </authorList>
    </citation>
    <scope>NUCLEOTIDE SEQUENCE</scope>
    <source>
        <strain evidence="2">Expedition CK06-06</strain>
    </source>
</reference>
<evidence type="ECO:0000313" key="2">
    <source>
        <dbReference type="EMBL" id="GAG82974.1"/>
    </source>
</evidence>
<feature type="region of interest" description="Disordered" evidence="1">
    <location>
        <begin position="1"/>
        <end position="26"/>
    </location>
</feature>
<evidence type="ECO:0000256" key="1">
    <source>
        <dbReference type="SAM" id="MobiDB-lite"/>
    </source>
</evidence>
<accession>X1AKM0</accession>
<dbReference type="EMBL" id="BART01009941">
    <property type="protein sequence ID" value="GAG82974.1"/>
    <property type="molecule type" value="Genomic_DNA"/>
</dbReference>
<organism evidence="2">
    <name type="scientific">marine sediment metagenome</name>
    <dbReference type="NCBI Taxonomy" id="412755"/>
    <lineage>
        <taxon>unclassified sequences</taxon>
        <taxon>metagenomes</taxon>
        <taxon>ecological metagenomes</taxon>
    </lineage>
</organism>
<dbReference type="AlphaFoldDB" id="X1AKM0"/>
<protein>
    <submittedName>
        <fullName evidence="2">Uncharacterized protein</fullName>
    </submittedName>
</protein>
<feature type="compositionally biased region" description="Polar residues" evidence="1">
    <location>
        <begin position="1"/>
        <end position="14"/>
    </location>
</feature>